<dbReference type="GO" id="GO:0008270">
    <property type="term" value="F:zinc ion binding"/>
    <property type="evidence" value="ECO:0007669"/>
    <property type="project" value="InterPro"/>
</dbReference>
<evidence type="ECO:0000256" key="4">
    <source>
        <dbReference type="ARBA" id="ARBA00022801"/>
    </source>
</evidence>
<feature type="compositionally biased region" description="Basic and acidic residues" evidence="6">
    <location>
        <begin position="813"/>
        <end position="826"/>
    </location>
</feature>
<feature type="region of interest" description="Disordered" evidence="6">
    <location>
        <begin position="784"/>
        <end position="826"/>
    </location>
</feature>
<dbReference type="InterPro" id="IPR024079">
    <property type="entry name" value="MetalloPept_cat_dom_sf"/>
</dbReference>
<feature type="region of interest" description="Disordered" evidence="6">
    <location>
        <begin position="1"/>
        <end position="34"/>
    </location>
</feature>
<dbReference type="SMART" id="SM00235">
    <property type="entry name" value="ZnMc"/>
    <property type="match status" value="1"/>
</dbReference>
<dbReference type="Pfam" id="PF01221">
    <property type="entry name" value="Dynein_light"/>
    <property type="match status" value="1"/>
</dbReference>
<dbReference type="InterPro" id="IPR037177">
    <property type="entry name" value="DLC_sf"/>
</dbReference>
<protein>
    <submittedName>
        <fullName evidence="9">Peptidase metallopeptidase domain-containing protein</fullName>
    </submittedName>
</protein>
<dbReference type="Proteomes" id="UP000887540">
    <property type="component" value="Unplaced"/>
</dbReference>
<dbReference type="InterPro" id="IPR001818">
    <property type="entry name" value="Pept_M10_metallopeptidase"/>
</dbReference>
<dbReference type="GO" id="GO:0031012">
    <property type="term" value="C:extracellular matrix"/>
    <property type="evidence" value="ECO:0007669"/>
    <property type="project" value="InterPro"/>
</dbReference>
<evidence type="ECO:0000259" key="7">
    <source>
        <dbReference type="SMART" id="SM00235"/>
    </source>
</evidence>
<dbReference type="InterPro" id="IPR001372">
    <property type="entry name" value="Dynein_light_chain_typ-1/2"/>
</dbReference>
<feature type="compositionally biased region" description="Basic and acidic residues" evidence="6">
    <location>
        <begin position="1"/>
        <end position="16"/>
    </location>
</feature>
<dbReference type="SUPFAM" id="SSF54648">
    <property type="entry name" value="DLC"/>
    <property type="match status" value="1"/>
</dbReference>
<dbReference type="GO" id="GO:0007017">
    <property type="term" value="P:microtubule-based process"/>
    <property type="evidence" value="ECO:0007669"/>
    <property type="project" value="InterPro"/>
</dbReference>
<dbReference type="GO" id="GO:0004222">
    <property type="term" value="F:metalloendopeptidase activity"/>
    <property type="evidence" value="ECO:0007669"/>
    <property type="project" value="InterPro"/>
</dbReference>
<dbReference type="PANTHER" id="PTHR31460:SF3">
    <property type="entry name" value="MESOCENTIN"/>
    <property type="match status" value="1"/>
</dbReference>
<dbReference type="WBParaSite" id="ACRNAN_scaffold2847.g16096.t1">
    <property type="protein sequence ID" value="ACRNAN_scaffold2847.g16096.t1"/>
    <property type="gene ID" value="ACRNAN_scaffold2847.g16096"/>
</dbReference>
<evidence type="ECO:0000313" key="9">
    <source>
        <dbReference type="WBParaSite" id="ACRNAN_scaffold2847.g16096.t1"/>
    </source>
</evidence>
<evidence type="ECO:0000256" key="6">
    <source>
        <dbReference type="SAM" id="MobiDB-lite"/>
    </source>
</evidence>
<feature type="compositionally biased region" description="Low complexity" evidence="6">
    <location>
        <begin position="17"/>
        <end position="33"/>
    </location>
</feature>
<keyword evidence="8" id="KW-1185">Reference proteome</keyword>
<accession>A0A914DL37</accession>
<dbReference type="PANTHER" id="PTHR31460">
    <property type="match status" value="1"/>
</dbReference>
<evidence type="ECO:0000256" key="1">
    <source>
        <dbReference type="ARBA" id="ARBA00010370"/>
    </source>
</evidence>
<name>A0A914DL37_9BILA</name>
<evidence type="ECO:0000256" key="5">
    <source>
        <dbReference type="ARBA" id="ARBA00022833"/>
    </source>
</evidence>
<dbReference type="InterPro" id="IPR053224">
    <property type="entry name" value="Sensory_adhesion_molecule"/>
</dbReference>
<reference evidence="9" key="1">
    <citation type="submission" date="2022-11" db="UniProtKB">
        <authorList>
            <consortium name="WormBaseParasite"/>
        </authorList>
    </citation>
    <scope>IDENTIFICATION</scope>
</reference>
<dbReference type="GO" id="GO:0006508">
    <property type="term" value="P:proteolysis"/>
    <property type="evidence" value="ECO:0007669"/>
    <property type="project" value="UniProtKB-KW"/>
</dbReference>
<proteinExistence type="inferred from homology"/>
<dbReference type="AlphaFoldDB" id="A0A914DL37"/>
<keyword evidence="4" id="KW-0378">Hydrolase</keyword>
<dbReference type="InterPro" id="IPR006026">
    <property type="entry name" value="Peptidase_Metallo"/>
</dbReference>
<dbReference type="GO" id="GO:0030286">
    <property type="term" value="C:dynein complex"/>
    <property type="evidence" value="ECO:0007669"/>
    <property type="project" value="InterPro"/>
</dbReference>
<feature type="compositionally biased region" description="Basic and acidic residues" evidence="6">
    <location>
        <begin position="784"/>
        <end position="794"/>
    </location>
</feature>
<sequence>MEPAQEQDHNKNRSNDNKASNNSNNSNAHPNNNETYADFITFENDTHIELLHPDNGKPIAFHQNVWNSIRNYFNQMFYNKVDRSNKYSNNSEANNLMDEHGYQICGVENNDMALSLTEKLKELKEIITQSNVTYSVLTYSTEYLDRKTQRLAIRHAFDIVTEVINVEFIEVANTSDAIFQFQYGVDLKSLGYNSNAIAYCEKERNQSAPGTDSDVQILFDINIKWVYLDAEKILMEKSSQKWSNRLKTHISIHKYVYVDFLYVALHEISHAIGLDHTYDNSSMLLKEYRPLMDEHRKYIVPRLSNPDIIKFRTNYAPRTNNFPCIRAGMCRELHAEKREQEELGKKEGLYKKEDELELKITDDYLFTSIERKDITQDKLADIIKWVAEIMQNNKSELTCQIMKKKLENKYGFYWNCISGKINDWQITYTDGYVQFKFESMDDKRLIIYRKGKPQVVVGIDGSPLPTDDRGQYVDVLGTPIPTSADGKYLGPDSSPLPTDAEGNAVYVPEEVKALSTDEVGHPLISVVGKDGELLPTSAPNVYVDSAGEEIKKDEQGYPLDSDGQVLPTDSLGRYVYEEKPDAVYVPEEVKALSTDEVGHPLISVVGKDGELLPTSAPNVYVDSAGEEIKKDEQGYPLDSDGQVLPTDSLGRYVYEEKSDAVYVPEEVKALSTDEVGHPLISVVGKDGELLPTSAPNVYVDSAGEEIKKDEQGYPLDSDGQVLPTDSLGRYVYEEKPDAVYVPEEVKALSTDEVGHPLISVVGKDGKLLPTSAPNVYVDSAGEEIPKNEQGHPLDSDGQVLPTDSLGRVFRNTSEAHSKREAEVRVP</sequence>
<dbReference type="Gene3D" id="3.40.390.10">
    <property type="entry name" value="Collagenase (Catalytic Domain)"/>
    <property type="match status" value="1"/>
</dbReference>
<keyword evidence="3" id="KW-0479">Metal-binding</keyword>
<feature type="domain" description="Peptidase metallopeptidase" evidence="7">
    <location>
        <begin position="123"/>
        <end position="317"/>
    </location>
</feature>
<evidence type="ECO:0000256" key="3">
    <source>
        <dbReference type="ARBA" id="ARBA00022723"/>
    </source>
</evidence>
<keyword evidence="2" id="KW-0645">Protease</keyword>
<evidence type="ECO:0000313" key="8">
    <source>
        <dbReference type="Proteomes" id="UP000887540"/>
    </source>
</evidence>
<dbReference type="SUPFAM" id="SSF55486">
    <property type="entry name" value="Metalloproteases ('zincins'), catalytic domain"/>
    <property type="match status" value="1"/>
</dbReference>
<evidence type="ECO:0000256" key="2">
    <source>
        <dbReference type="ARBA" id="ARBA00022670"/>
    </source>
</evidence>
<comment type="similarity">
    <text evidence="1">Belongs to the peptidase M10A family.</text>
</comment>
<keyword evidence="5" id="KW-0862">Zinc</keyword>
<organism evidence="8 9">
    <name type="scientific">Acrobeloides nanus</name>
    <dbReference type="NCBI Taxonomy" id="290746"/>
    <lineage>
        <taxon>Eukaryota</taxon>
        <taxon>Metazoa</taxon>
        <taxon>Ecdysozoa</taxon>
        <taxon>Nematoda</taxon>
        <taxon>Chromadorea</taxon>
        <taxon>Rhabditida</taxon>
        <taxon>Tylenchina</taxon>
        <taxon>Cephalobomorpha</taxon>
        <taxon>Cephaloboidea</taxon>
        <taxon>Cephalobidae</taxon>
        <taxon>Acrobeloides</taxon>
    </lineage>
</organism>
<dbReference type="Gene3D" id="3.30.740.10">
    <property type="entry name" value="Protein Inhibitor Of Neuronal Nitric Oxide Synthase"/>
    <property type="match status" value="1"/>
</dbReference>
<dbReference type="Pfam" id="PF00413">
    <property type="entry name" value="Peptidase_M10"/>
    <property type="match status" value="1"/>
</dbReference>